<evidence type="ECO:0000313" key="7">
    <source>
        <dbReference type="Proteomes" id="UP000002332"/>
    </source>
</evidence>
<comment type="subcellular location">
    <subcellularLocation>
        <location evidence="3">Cytoplasm</location>
    </subcellularLocation>
</comment>
<comment type="caution">
    <text evidence="3">Lacks conserved residue(s) required for the propagation of feature annotation.</text>
</comment>
<comment type="catalytic activity">
    <reaction evidence="3">
        <text>N(6)-succinyl-L-lysyl-[protein] + NAD(+) + H2O = 2''-O-succinyl-ADP-D-ribose + nicotinamide + L-lysyl-[protein]</text>
        <dbReference type="Rhea" id="RHEA:47668"/>
        <dbReference type="Rhea" id="RHEA-COMP:9752"/>
        <dbReference type="Rhea" id="RHEA-COMP:11877"/>
        <dbReference type="ChEBI" id="CHEBI:15377"/>
        <dbReference type="ChEBI" id="CHEBI:17154"/>
        <dbReference type="ChEBI" id="CHEBI:29969"/>
        <dbReference type="ChEBI" id="CHEBI:57540"/>
        <dbReference type="ChEBI" id="CHEBI:87830"/>
        <dbReference type="ChEBI" id="CHEBI:87832"/>
    </reaction>
</comment>
<organism evidence="6 7">
    <name type="scientific">Pseudomonas fluorescens (strain SBW25)</name>
    <dbReference type="NCBI Taxonomy" id="216595"/>
    <lineage>
        <taxon>Bacteria</taxon>
        <taxon>Pseudomonadati</taxon>
        <taxon>Pseudomonadota</taxon>
        <taxon>Gammaproteobacteria</taxon>
        <taxon>Pseudomonadales</taxon>
        <taxon>Pseudomonadaceae</taxon>
        <taxon>Pseudomonas</taxon>
    </lineage>
</organism>
<dbReference type="InterPro" id="IPR026590">
    <property type="entry name" value="Ssirtuin_cat_dom"/>
</dbReference>
<dbReference type="EMBL" id="AM235768">
    <property type="protein sequence ID" value="CAM96181.1"/>
    <property type="molecule type" value="Genomic_DNA"/>
</dbReference>
<comment type="catalytic activity">
    <reaction evidence="3">
        <text>N(6)-acetyl-L-lysyl-[protein] + NAD(+) + H2O = 2''-O-acetyl-ADP-D-ribose + nicotinamide + L-lysyl-[protein]</text>
        <dbReference type="Rhea" id="RHEA:43636"/>
        <dbReference type="Rhea" id="RHEA-COMP:9752"/>
        <dbReference type="Rhea" id="RHEA-COMP:10731"/>
        <dbReference type="ChEBI" id="CHEBI:15377"/>
        <dbReference type="ChEBI" id="CHEBI:17154"/>
        <dbReference type="ChEBI" id="CHEBI:29969"/>
        <dbReference type="ChEBI" id="CHEBI:57540"/>
        <dbReference type="ChEBI" id="CHEBI:61930"/>
        <dbReference type="ChEBI" id="CHEBI:83767"/>
        <dbReference type="EC" id="2.3.1.286"/>
    </reaction>
</comment>
<keyword evidence="6" id="KW-0614">Plasmid</keyword>
<gene>
    <name evidence="3" type="primary">cobB</name>
    <name evidence="6" type="ordered locus">pQBR0149</name>
</gene>
<feature type="binding site" evidence="3">
    <location>
        <position position="71"/>
    </location>
    <ligand>
        <name>substrate</name>
    </ligand>
</feature>
<dbReference type="HAMAP" id="MF_01121">
    <property type="entry name" value="Sirtuin_ClassIII"/>
    <property type="match status" value="1"/>
</dbReference>
<evidence type="ECO:0000256" key="4">
    <source>
        <dbReference type="PROSITE-ProRule" id="PRU00236"/>
    </source>
</evidence>
<dbReference type="InterPro" id="IPR003000">
    <property type="entry name" value="Sirtuin"/>
</dbReference>
<proteinExistence type="inferred from homology"/>
<dbReference type="InterPro" id="IPR026591">
    <property type="entry name" value="Sirtuin_cat_small_dom_sf"/>
</dbReference>
<dbReference type="EC" id="2.3.1.286" evidence="3"/>
<geneLocation type="plasmid" evidence="6 7">
    <name>pQBR103</name>
</geneLocation>
<dbReference type="GO" id="GO:0070403">
    <property type="term" value="F:NAD+ binding"/>
    <property type="evidence" value="ECO:0007669"/>
    <property type="project" value="UniProtKB-UniRule"/>
</dbReference>
<dbReference type="GO" id="GO:0005737">
    <property type="term" value="C:cytoplasm"/>
    <property type="evidence" value="ECO:0007669"/>
    <property type="project" value="UniProtKB-SubCell"/>
</dbReference>
<evidence type="ECO:0000256" key="3">
    <source>
        <dbReference type="HAMAP-Rule" id="MF_01121"/>
    </source>
</evidence>
<dbReference type="NCBIfam" id="NF001753">
    <property type="entry name" value="PRK00481.1-3"/>
    <property type="match status" value="1"/>
</dbReference>
<keyword evidence="3" id="KW-0963">Cytoplasm</keyword>
<sequence>MNQLLETSAAYLKCANKIVVFTGAGASAESGIATFRDALTGLWERFDAQRLATAQAFKADPSLVWGWYEWRRAQAQSVLPNPGHAAVAQLGSLVSKITIVTQNVDSLHERARSENVLHLHGSLNSPRCFECAIPMDVPDVDGYNLGYGSRIEPPVCPECGGLCRPGVVWFGESLPLDVWEAAVAAVAECDVLLSIGTSGAVYPAAELPKQALSSGAVVIHINPDRVAVSSENEISLVGKGGVILPQLLARAFN</sequence>
<dbReference type="AlphaFoldDB" id="A4V7Q9"/>
<keyword evidence="3 4" id="KW-0479">Metal-binding</keyword>
<dbReference type="CDD" id="cd01412">
    <property type="entry name" value="SIRT5_Af1_CobB"/>
    <property type="match status" value="1"/>
</dbReference>
<feature type="binding site" evidence="3 4">
    <location>
        <position position="128"/>
    </location>
    <ligand>
        <name>Zn(2+)</name>
        <dbReference type="ChEBI" id="CHEBI:29105"/>
    </ligand>
</feature>
<dbReference type="Pfam" id="PF02146">
    <property type="entry name" value="SIR2"/>
    <property type="match status" value="1"/>
</dbReference>
<dbReference type="Proteomes" id="UP000002332">
    <property type="component" value="Plasmid pQBR103"/>
</dbReference>
<dbReference type="Gene3D" id="3.30.1600.10">
    <property type="entry name" value="SIR2/SIRT2 'Small Domain"/>
    <property type="match status" value="1"/>
</dbReference>
<dbReference type="PANTHER" id="PTHR11085:SF10">
    <property type="entry name" value="NAD-DEPENDENT PROTEIN DEACYLASE SIRTUIN-5, MITOCHONDRIAL-RELATED"/>
    <property type="match status" value="1"/>
</dbReference>
<reference evidence="6 7" key="1">
    <citation type="journal article" date="2007" name="ISME J.">
        <title>Sequence-based analysis of pQBR103; a representative of a unique, transfer-proficient mega plasmid resident in the microbial community of sugar beet.</title>
        <authorList>
            <person name="Tett A."/>
            <person name="Spiers A.J."/>
            <person name="Crossman L.C."/>
            <person name="Ager D."/>
            <person name="Ciric L."/>
            <person name="Dow J.M."/>
            <person name="Fry J.C."/>
            <person name="Harris D."/>
            <person name="Lilley A."/>
            <person name="Oliver A."/>
            <person name="Parkhill J."/>
            <person name="Quail M.A."/>
            <person name="Rainey P.B."/>
            <person name="Saunders N.J."/>
            <person name="Seeger K."/>
            <person name="Snyder L.A.S."/>
            <person name="Squares R."/>
            <person name="Thomas C.M."/>
            <person name="Turner S.L."/>
            <person name="Zhang X.-X."/>
            <person name="Field D."/>
            <person name="Bailey M.J."/>
        </authorList>
    </citation>
    <scope>NUCLEOTIDE SEQUENCE [LARGE SCALE GENOMIC DNA]</scope>
    <source>
        <strain evidence="6 7">SBW25</strain>
    </source>
</reference>
<evidence type="ECO:0000256" key="1">
    <source>
        <dbReference type="ARBA" id="ARBA00022679"/>
    </source>
</evidence>
<evidence type="ECO:0000313" key="6">
    <source>
        <dbReference type="EMBL" id="CAM96181.1"/>
    </source>
</evidence>
<feature type="binding site" evidence="3">
    <location>
        <begin position="196"/>
        <end position="198"/>
    </location>
    <ligand>
        <name>NAD(+)</name>
        <dbReference type="ChEBI" id="CHEBI:57540"/>
    </ligand>
</feature>
<comment type="similarity">
    <text evidence="3">Belongs to the sirtuin family. Class III subfamily.</text>
</comment>
<dbReference type="InterPro" id="IPR029035">
    <property type="entry name" value="DHS-like_NAD/FAD-binding_dom"/>
</dbReference>
<dbReference type="GO" id="GO:0036054">
    <property type="term" value="F:protein-malonyllysine demalonylase activity"/>
    <property type="evidence" value="ECO:0007669"/>
    <property type="project" value="InterPro"/>
</dbReference>
<accession>A4V7Q9</accession>
<feature type="binding site" evidence="3">
    <location>
        <position position="240"/>
    </location>
    <ligand>
        <name>NAD(+)</name>
        <dbReference type="ChEBI" id="CHEBI:57540"/>
    </ligand>
</feature>
<feature type="active site" description="Proton acceptor" evidence="3 4">
    <location>
        <position position="120"/>
    </location>
</feature>
<comment type="domain">
    <text evidence="3">2 residues (Tyr-68 and Arg-71) present in a large hydrophobic pocket are probably involved in substrate specificity. They are important for desuccinylation activity, but dispensable for deacetylation activity.</text>
</comment>
<keyword evidence="3 4" id="KW-0862">Zinc</keyword>
<comment type="function">
    <text evidence="3">NAD-dependent lysine deacetylase and desuccinylase that specifically removes acetyl and succinyl groups on target proteins. Modulates the activities of several proteins which are inactive in their acylated form.</text>
</comment>
<evidence type="ECO:0000256" key="2">
    <source>
        <dbReference type="ARBA" id="ARBA00023027"/>
    </source>
</evidence>
<keyword evidence="1" id="KW-0808">Transferase</keyword>
<feature type="domain" description="Deacetylase sirtuin-type" evidence="5">
    <location>
        <begin position="1"/>
        <end position="253"/>
    </location>
</feature>
<dbReference type="PANTHER" id="PTHR11085">
    <property type="entry name" value="NAD-DEPENDENT PROTEIN DEACYLASE SIRTUIN-5, MITOCHONDRIAL-RELATED"/>
    <property type="match status" value="1"/>
</dbReference>
<feature type="binding site" evidence="3">
    <location>
        <position position="68"/>
    </location>
    <ligand>
        <name>substrate</name>
    </ligand>
</feature>
<dbReference type="InterPro" id="IPR050134">
    <property type="entry name" value="NAD-dep_sirtuin_deacylases"/>
</dbReference>
<keyword evidence="2 3" id="KW-0520">NAD</keyword>
<feature type="binding site" evidence="3">
    <location>
        <begin position="102"/>
        <end position="105"/>
    </location>
    <ligand>
        <name>NAD(+)</name>
        <dbReference type="ChEBI" id="CHEBI:57540"/>
    </ligand>
</feature>
<dbReference type="GO" id="GO:0008270">
    <property type="term" value="F:zinc ion binding"/>
    <property type="evidence" value="ECO:0007669"/>
    <property type="project" value="UniProtKB-UniRule"/>
</dbReference>
<dbReference type="GO" id="GO:0036055">
    <property type="term" value="F:protein-succinyllysine desuccinylase activity"/>
    <property type="evidence" value="ECO:0007669"/>
    <property type="project" value="UniProtKB-UniRule"/>
</dbReference>
<dbReference type="GO" id="GO:0017136">
    <property type="term" value="F:histone deacetylase activity, NAD-dependent"/>
    <property type="evidence" value="ECO:0007669"/>
    <property type="project" value="TreeGrafter"/>
</dbReference>
<feature type="binding site" evidence="3 4">
    <location>
        <position position="156"/>
    </location>
    <ligand>
        <name>Zn(2+)</name>
        <dbReference type="ChEBI" id="CHEBI:29105"/>
    </ligand>
</feature>
<dbReference type="PATRIC" id="fig|216595.4.peg.94"/>
<protein>
    <recommendedName>
        <fullName evidence="3">NAD-dependent protein deacylase</fullName>
        <ecNumber evidence="3">2.3.1.286</ecNumber>
    </recommendedName>
    <alternativeName>
        <fullName evidence="3">Regulatory protein SIR2 homolog</fullName>
    </alternativeName>
</protein>
<comment type="cofactor">
    <cofactor evidence="3">
        <name>Zn(2+)</name>
        <dbReference type="ChEBI" id="CHEBI:29105"/>
    </cofactor>
    <text evidence="3">Binds 1 zinc ion per subunit.</text>
</comment>
<dbReference type="PROSITE" id="PS50305">
    <property type="entry name" value="SIRTUIN"/>
    <property type="match status" value="1"/>
</dbReference>
<dbReference type="Gene3D" id="3.40.50.1220">
    <property type="entry name" value="TPP-binding domain"/>
    <property type="match status" value="1"/>
</dbReference>
<dbReference type="RefSeq" id="WP_011922957.1">
    <property type="nucleotide sequence ID" value="NC_009444.1"/>
</dbReference>
<feature type="binding site" evidence="3 4">
    <location>
        <position position="131"/>
    </location>
    <ligand>
        <name>Zn(2+)</name>
        <dbReference type="ChEBI" id="CHEBI:29105"/>
    </ligand>
</feature>
<evidence type="ECO:0000259" key="5">
    <source>
        <dbReference type="PROSITE" id="PS50305"/>
    </source>
</evidence>
<dbReference type="SUPFAM" id="SSF52467">
    <property type="entry name" value="DHS-like NAD/FAD-binding domain"/>
    <property type="match status" value="1"/>
</dbReference>
<feature type="binding site" evidence="3 4">
    <location>
        <position position="159"/>
    </location>
    <ligand>
        <name>Zn(2+)</name>
        <dbReference type="ChEBI" id="CHEBI:29105"/>
    </ligand>
</feature>
<feature type="binding site" evidence="3">
    <location>
        <begin position="222"/>
        <end position="224"/>
    </location>
    <ligand>
        <name>NAD(+)</name>
        <dbReference type="ChEBI" id="CHEBI:57540"/>
    </ligand>
</feature>
<name>A4V7Q9_PSEFS</name>
<dbReference type="InterPro" id="IPR027546">
    <property type="entry name" value="Sirtuin_class_III"/>
</dbReference>